<dbReference type="GeneID" id="38119670"/>
<organism evidence="2 3">
    <name type="scientific">Aspergillus mulundensis</name>
    <dbReference type="NCBI Taxonomy" id="1810919"/>
    <lineage>
        <taxon>Eukaryota</taxon>
        <taxon>Fungi</taxon>
        <taxon>Dikarya</taxon>
        <taxon>Ascomycota</taxon>
        <taxon>Pezizomycotina</taxon>
        <taxon>Eurotiomycetes</taxon>
        <taxon>Eurotiomycetidae</taxon>
        <taxon>Eurotiales</taxon>
        <taxon>Aspergillaceae</taxon>
        <taxon>Aspergillus</taxon>
        <taxon>Aspergillus subgen. Nidulantes</taxon>
    </lineage>
</organism>
<reference evidence="2 3" key="1">
    <citation type="journal article" date="2018" name="IMA Fungus">
        <title>IMA Genome-F 9: Draft genome sequence of Annulohypoxylon stygium, Aspergillus mulundensis, Berkeleyomyces basicola (syn. Thielaviopsis basicola), Ceratocystis smalleyi, two Cercospora beticola strains, Coleophoma cylindrospora, Fusarium fracticaudum, Phialophora cf. hyalina, and Morchella septimelata.</title>
        <authorList>
            <person name="Wingfield B.D."/>
            <person name="Bills G.F."/>
            <person name="Dong Y."/>
            <person name="Huang W."/>
            <person name="Nel W.J."/>
            <person name="Swalarsk-Parry B.S."/>
            <person name="Vaghefi N."/>
            <person name="Wilken P.M."/>
            <person name="An Z."/>
            <person name="de Beer Z.W."/>
            <person name="De Vos L."/>
            <person name="Chen L."/>
            <person name="Duong T.A."/>
            <person name="Gao Y."/>
            <person name="Hammerbacher A."/>
            <person name="Kikkert J.R."/>
            <person name="Li Y."/>
            <person name="Li H."/>
            <person name="Li K."/>
            <person name="Li Q."/>
            <person name="Liu X."/>
            <person name="Ma X."/>
            <person name="Naidoo K."/>
            <person name="Pethybridge S.J."/>
            <person name="Sun J."/>
            <person name="Steenkamp E.T."/>
            <person name="van der Nest M.A."/>
            <person name="van Wyk S."/>
            <person name="Wingfield M.J."/>
            <person name="Xiong C."/>
            <person name="Yue Q."/>
            <person name="Zhang X."/>
        </authorList>
    </citation>
    <scope>NUCLEOTIDE SEQUENCE [LARGE SCALE GENOMIC DNA]</scope>
    <source>
        <strain evidence="2 3">DSM 5745</strain>
    </source>
</reference>
<dbReference type="OrthoDB" id="2980193at2759"/>
<sequence>MYQLTPDNLDTTPEDDTPLIRAATNANIAVLETCLTLYERLEKARQGRPLDSLRYGHIIRGLNPNTTVEILGRIGSPLNAAVAANLPDHKGNCAPCLSADLPRDRGASSWLCAVLDGARLSVRPAESRRPQRALTSLEVAAGDGNVEILDILRAGGADESAWVQPERNTGTGTGTGDVSATDQEKSSFDIRHGTDVPVSALSATSPVHEAIAAGRVRMLWHLLSTCGYSPNYRPRAAPTLALPPLSYALARCDLSDPGVQSWTLTSAPPSSTSTLSISPRRITTPTFSFGLPGSFQADSPRRNKRLWAIRSYTWSASRCMQGI</sequence>
<comment type="caution">
    <text evidence="2">The sequence shown here is derived from an EMBL/GenBank/DDBJ whole genome shotgun (WGS) entry which is preliminary data.</text>
</comment>
<evidence type="ECO:0000313" key="2">
    <source>
        <dbReference type="EMBL" id="RDW67434.1"/>
    </source>
</evidence>
<protein>
    <submittedName>
        <fullName evidence="2">Uncharacterized protein</fullName>
    </submittedName>
</protein>
<dbReference type="Gene3D" id="1.25.40.20">
    <property type="entry name" value="Ankyrin repeat-containing domain"/>
    <property type="match status" value="1"/>
</dbReference>
<dbReference type="RefSeq" id="XP_026600402.1">
    <property type="nucleotide sequence ID" value="XM_026751316.1"/>
</dbReference>
<dbReference type="InterPro" id="IPR036770">
    <property type="entry name" value="Ankyrin_rpt-contain_sf"/>
</dbReference>
<feature type="compositionally biased region" description="Polar residues" evidence="1">
    <location>
        <begin position="166"/>
        <end position="181"/>
    </location>
</feature>
<dbReference type="AlphaFoldDB" id="A0A3D8R0S4"/>
<dbReference type="Proteomes" id="UP000256690">
    <property type="component" value="Unassembled WGS sequence"/>
</dbReference>
<keyword evidence="3" id="KW-1185">Reference proteome</keyword>
<accession>A0A3D8R0S4</accession>
<gene>
    <name evidence="2" type="ORF">DSM5745_09300</name>
</gene>
<evidence type="ECO:0000256" key="1">
    <source>
        <dbReference type="SAM" id="MobiDB-lite"/>
    </source>
</evidence>
<feature type="region of interest" description="Disordered" evidence="1">
    <location>
        <begin position="162"/>
        <end position="183"/>
    </location>
</feature>
<name>A0A3D8R0S4_9EURO</name>
<dbReference type="SUPFAM" id="SSF48403">
    <property type="entry name" value="Ankyrin repeat"/>
    <property type="match status" value="1"/>
</dbReference>
<dbReference type="EMBL" id="PVWQ01000012">
    <property type="protein sequence ID" value="RDW67434.1"/>
    <property type="molecule type" value="Genomic_DNA"/>
</dbReference>
<dbReference type="STRING" id="1810919.A0A3D8R0S4"/>
<evidence type="ECO:0000313" key="3">
    <source>
        <dbReference type="Proteomes" id="UP000256690"/>
    </source>
</evidence>
<proteinExistence type="predicted"/>